<reference evidence="1" key="1">
    <citation type="journal article" date="2014" name="Int. J. Syst. Evol. Microbiol.">
        <title>Complete genome sequence of Corynebacterium casei LMG S-19264T (=DSM 44701T), isolated from a smear-ripened cheese.</title>
        <authorList>
            <consortium name="US DOE Joint Genome Institute (JGI-PGF)"/>
            <person name="Walter F."/>
            <person name="Albersmeier A."/>
            <person name="Kalinowski J."/>
            <person name="Ruckert C."/>
        </authorList>
    </citation>
    <scope>NUCLEOTIDE SEQUENCE</scope>
    <source>
        <strain evidence="1">CGMCC 1.15254</strain>
    </source>
</reference>
<comment type="caution">
    <text evidence="1">The sequence shown here is derived from an EMBL/GenBank/DDBJ whole genome shotgun (WGS) entry which is preliminary data.</text>
</comment>
<dbReference type="RefSeq" id="WP_188666835.1">
    <property type="nucleotide sequence ID" value="NZ_BMHV01000032.1"/>
</dbReference>
<sequence length="305" mass="34972">MDDQKIKITIGIVPGRVEEDLVIVSGTTVAKALQIAQFSDVTPGQYSVRVDRNPASLQTALIEDCSVILSPSAYGEACSYSPTETVLVYFNGLHGVRKRKQEVDRFLLQLNAPQERIVKIIETDPRNRSCFLDHVSKIDTSDLLLVVYEMKDILHPAVRPLALKVKPFVVSEFDGMPSSFGNEDAFWHFVKVWDLLKVYEKSKRPKRKLSNPNLKDQTAAQHEDMDLWHRVKIIMQEPSIEDGKWLENDNLIAFELGKRYSIIITGSRFNERMNRLDKNEDGSRRGFIKKLTGWKKRNKKKNKEA</sequence>
<dbReference type="AlphaFoldDB" id="A0A917C877"/>
<evidence type="ECO:0000313" key="2">
    <source>
        <dbReference type="Proteomes" id="UP000632498"/>
    </source>
</evidence>
<name>A0A917C877_9PROT</name>
<dbReference type="Proteomes" id="UP000632498">
    <property type="component" value="Unassembled WGS sequence"/>
</dbReference>
<dbReference type="EMBL" id="BMHV01000032">
    <property type="protein sequence ID" value="GGF74388.1"/>
    <property type="molecule type" value="Genomic_DNA"/>
</dbReference>
<proteinExistence type="predicted"/>
<reference evidence="1" key="2">
    <citation type="submission" date="2020-09" db="EMBL/GenBank/DDBJ databases">
        <authorList>
            <person name="Sun Q."/>
            <person name="Zhou Y."/>
        </authorList>
    </citation>
    <scope>NUCLEOTIDE SEQUENCE</scope>
    <source>
        <strain evidence="1">CGMCC 1.15254</strain>
    </source>
</reference>
<organism evidence="1 2">
    <name type="scientific">Terasakiella brassicae</name>
    <dbReference type="NCBI Taxonomy" id="1634917"/>
    <lineage>
        <taxon>Bacteria</taxon>
        <taxon>Pseudomonadati</taxon>
        <taxon>Pseudomonadota</taxon>
        <taxon>Alphaproteobacteria</taxon>
        <taxon>Rhodospirillales</taxon>
        <taxon>Terasakiellaceae</taxon>
        <taxon>Terasakiella</taxon>
    </lineage>
</organism>
<keyword evidence="2" id="KW-1185">Reference proteome</keyword>
<gene>
    <name evidence="1" type="ORF">GCM10011332_30640</name>
</gene>
<evidence type="ECO:0000313" key="1">
    <source>
        <dbReference type="EMBL" id="GGF74388.1"/>
    </source>
</evidence>
<protein>
    <submittedName>
        <fullName evidence="1">Uncharacterized protein</fullName>
    </submittedName>
</protein>
<accession>A0A917C877</accession>